<feature type="domain" description="FtsK" evidence="16">
    <location>
        <begin position="507"/>
        <end position="706"/>
    </location>
</feature>
<evidence type="ECO:0000256" key="11">
    <source>
        <dbReference type="ARBA" id="ARBA00023136"/>
    </source>
</evidence>
<dbReference type="SMART" id="SM00843">
    <property type="entry name" value="Ftsk_gamma"/>
    <property type="match status" value="1"/>
</dbReference>
<feature type="transmembrane region" description="Helical" evidence="15">
    <location>
        <begin position="152"/>
        <end position="175"/>
    </location>
</feature>
<evidence type="ECO:0000256" key="12">
    <source>
        <dbReference type="ARBA" id="ARBA00023306"/>
    </source>
</evidence>
<proteinExistence type="inferred from homology"/>
<keyword evidence="12" id="KW-0131">Cell cycle</keyword>
<gene>
    <name evidence="17" type="ORF">EB812_00710</name>
</gene>
<dbReference type="Pfam" id="PF13491">
    <property type="entry name" value="FtsK_4TM"/>
    <property type="match status" value="1"/>
</dbReference>
<feature type="compositionally biased region" description="Low complexity" evidence="14">
    <location>
        <begin position="326"/>
        <end position="343"/>
    </location>
</feature>
<dbReference type="InterPro" id="IPR027417">
    <property type="entry name" value="P-loop_NTPase"/>
</dbReference>
<dbReference type="AlphaFoldDB" id="A0A6H3F8G2"/>
<dbReference type="PANTHER" id="PTHR22683:SF41">
    <property type="entry name" value="DNA TRANSLOCASE FTSK"/>
    <property type="match status" value="1"/>
</dbReference>
<evidence type="ECO:0000256" key="8">
    <source>
        <dbReference type="ARBA" id="ARBA00022840"/>
    </source>
</evidence>
<comment type="subcellular location">
    <subcellularLocation>
        <location evidence="1">Cell membrane</location>
        <topology evidence="1">Multi-pass membrane protein</topology>
    </subcellularLocation>
</comment>
<dbReference type="Pfam" id="PF01580">
    <property type="entry name" value="FtsK_SpoIIIE"/>
    <property type="match status" value="1"/>
</dbReference>
<evidence type="ECO:0000256" key="1">
    <source>
        <dbReference type="ARBA" id="ARBA00004651"/>
    </source>
</evidence>
<dbReference type="SUPFAM" id="SSF46785">
    <property type="entry name" value="Winged helix' DNA-binding domain"/>
    <property type="match status" value="1"/>
</dbReference>
<reference evidence="17 18" key="1">
    <citation type="submission" date="2018-12" db="EMBL/GenBank/DDBJ databases">
        <title>First genome draft of Desulfovibrio legallis sp. nov.</title>
        <authorList>
            <person name="Ben Dhia O."/>
            <person name="Najjari A."/>
            <person name="Ferjani R."/>
            <person name="Fhoula I."/>
            <person name="Fardeau M.-L."/>
            <person name="Boudabbous A."/>
            <person name="Ouzari H.I."/>
        </authorList>
    </citation>
    <scope>NUCLEOTIDE SEQUENCE [LARGE SCALE GENOMIC DNA]</scope>
    <source>
        <strain evidence="17 18">H1T</strain>
    </source>
</reference>
<evidence type="ECO:0000256" key="3">
    <source>
        <dbReference type="ARBA" id="ARBA00022475"/>
    </source>
</evidence>
<dbReference type="GO" id="GO:0007059">
    <property type="term" value="P:chromosome segregation"/>
    <property type="evidence" value="ECO:0007669"/>
    <property type="project" value="UniProtKB-KW"/>
</dbReference>
<feature type="transmembrane region" description="Helical" evidence="15">
    <location>
        <begin position="73"/>
        <end position="94"/>
    </location>
</feature>
<keyword evidence="11 15" id="KW-0472">Membrane</keyword>
<dbReference type="PANTHER" id="PTHR22683">
    <property type="entry name" value="SPORULATION PROTEIN RELATED"/>
    <property type="match status" value="1"/>
</dbReference>
<dbReference type="GO" id="GO:0003677">
    <property type="term" value="F:DNA binding"/>
    <property type="evidence" value="ECO:0007669"/>
    <property type="project" value="UniProtKB-KW"/>
</dbReference>
<name>A0A6H3F8G2_9BACT</name>
<dbReference type="Pfam" id="PF17854">
    <property type="entry name" value="FtsK_alpha"/>
    <property type="match status" value="1"/>
</dbReference>
<feature type="transmembrane region" description="Helical" evidence="15">
    <location>
        <begin position="520"/>
        <end position="543"/>
    </location>
</feature>
<protein>
    <submittedName>
        <fullName evidence="17">DNA translocase FtsK</fullName>
    </submittedName>
</protein>
<dbReference type="PROSITE" id="PS50901">
    <property type="entry name" value="FTSK"/>
    <property type="match status" value="1"/>
</dbReference>
<keyword evidence="6 13" id="KW-0547">Nucleotide-binding</keyword>
<dbReference type="RefSeq" id="WP_118228953.1">
    <property type="nucleotide sequence ID" value="NZ_JAQDZC010000008.1"/>
</dbReference>
<keyword evidence="8 13" id="KW-0067">ATP-binding</keyword>
<evidence type="ECO:0000256" key="7">
    <source>
        <dbReference type="ARBA" id="ARBA00022829"/>
    </source>
</evidence>
<evidence type="ECO:0000256" key="14">
    <source>
        <dbReference type="SAM" id="MobiDB-lite"/>
    </source>
</evidence>
<feature type="transmembrane region" description="Helical" evidence="15">
    <location>
        <begin position="20"/>
        <end position="38"/>
    </location>
</feature>
<dbReference type="Gene3D" id="1.10.10.10">
    <property type="entry name" value="Winged helix-like DNA-binding domain superfamily/Winged helix DNA-binding domain"/>
    <property type="match status" value="1"/>
</dbReference>
<evidence type="ECO:0000256" key="13">
    <source>
        <dbReference type="PROSITE-ProRule" id="PRU00289"/>
    </source>
</evidence>
<dbReference type="InterPro" id="IPR018541">
    <property type="entry name" value="Ftsk_gamma"/>
</dbReference>
<dbReference type="EMBL" id="SIXC01000001">
    <property type="protein sequence ID" value="TBH81840.1"/>
    <property type="molecule type" value="Genomic_DNA"/>
</dbReference>
<evidence type="ECO:0000256" key="15">
    <source>
        <dbReference type="SAM" id="Phobius"/>
    </source>
</evidence>
<dbReference type="Pfam" id="PF09397">
    <property type="entry name" value="FtsK_gamma"/>
    <property type="match status" value="1"/>
</dbReference>
<keyword evidence="5 15" id="KW-0812">Transmembrane</keyword>
<keyword evidence="4" id="KW-0132">Cell division</keyword>
<organism evidence="17 18">
    <name type="scientific">Desulfovibrio legallii</name>
    <dbReference type="NCBI Taxonomy" id="571438"/>
    <lineage>
        <taxon>Bacteria</taxon>
        <taxon>Pseudomonadati</taxon>
        <taxon>Thermodesulfobacteriota</taxon>
        <taxon>Desulfovibrionia</taxon>
        <taxon>Desulfovibrionales</taxon>
        <taxon>Desulfovibrionaceae</taxon>
        <taxon>Desulfovibrio</taxon>
    </lineage>
</organism>
<sequence length="845" mass="90189">MVLSREGSPTDSHKFSRELFGLFLLFWALLLLLSLGSFDANDPSLNHVVSGAAVVHNKAGLFGAYAAGFLNDVFGVVALLCPLAFGALGAACISPAYSLHWLRWCGFFLMTLCLLVLAAAGDFSVGDLWGGGMVGSALHNNASHYLSPGGSALLWLFVALVGTQLAGNISWFTLAGRLGRWLHARWLTWREKAAQKEKASASEAVSFAEPEPAAAGAEETPVLDRLLARWRLPARDLWTRLLDKLGDIRPTAGRLPRVYEDGNPIDAPGSGSLGAADSGTEQPDADAPPVKGADSVAPGTASGFALDDDPFPRAEAFGPATPSTPVAPADAAKPQPAPEEAPAAPAPEEKAPRGGGVRAALAPLLGKKAPIPLPGLDLLAPPTKTAGGPAREDREARGKALIACLKDFDIQGELVRITPGPVVTMYEVRPAPGIRVSRIANLSDDLSLALKAIAVRIQAPIPGTDTVGIEIPNENRETVNFRELAACEAFRKGCGPLTMILGKDIAGQPYMADLTRMPHLLVAGATGAGKSVCLNGILISLLYRTQPEDLQLLLVDPKRIEMAVYADEPHLVHPVVTEMSEAKNALDWAVHEMDRRYEAMARLGVRNVAGFNQKLAAYKNDLPSDFADLEPLPYLVIVIDELADLMMTAAREVETSIVRLAQLARAAGIHMILATQRPSVDVVTGLIKANFPCRISFQVTSKHDSRTILDQVGAEHLLGRGDMLFKPSGGRLLRLHGPFLSDEEVQRVVAHWKRHLRPSYKVDFAQWSPEAANGGSGGGGGGDAAQDPLYSEVQVFVSEQGRASISLVQRRFKIGFNRAARLVEQLEQDGIIGPADGSKPRAVVK</sequence>
<dbReference type="GO" id="GO:0005886">
    <property type="term" value="C:plasma membrane"/>
    <property type="evidence" value="ECO:0007669"/>
    <property type="project" value="UniProtKB-SubCell"/>
</dbReference>
<evidence type="ECO:0000256" key="9">
    <source>
        <dbReference type="ARBA" id="ARBA00022989"/>
    </source>
</evidence>
<evidence type="ECO:0000313" key="17">
    <source>
        <dbReference type="EMBL" id="TBH81840.1"/>
    </source>
</evidence>
<comment type="caution">
    <text evidence="17">The sequence shown here is derived from an EMBL/GenBank/DDBJ whole genome shotgun (WGS) entry which is preliminary data.</text>
</comment>
<evidence type="ECO:0000256" key="6">
    <source>
        <dbReference type="ARBA" id="ARBA00022741"/>
    </source>
</evidence>
<dbReference type="InterPro" id="IPR050206">
    <property type="entry name" value="FtsK/SpoIIIE/SftA"/>
</dbReference>
<dbReference type="InterPro" id="IPR036388">
    <property type="entry name" value="WH-like_DNA-bd_sf"/>
</dbReference>
<dbReference type="InterPro" id="IPR041027">
    <property type="entry name" value="FtsK_alpha"/>
</dbReference>
<evidence type="ECO:0000256" key="10">
    <source>
        <dbReference type="ARBA" id="ARBA00023125"/>
    </source>
</evidence>
<keyword evidence="10" id="KW-0238">DNA-binding</keyword>
<dbReference type="Proteomes" id="UP000292919">
    <property type="component" value="Unassembled WGS sequence"/>
</dbReference>
<keyword evidence="9 15" id="KW-1133">Transmembrane helix</keyword>
<feature type="binding site" evidence="13">
    <location>
        <begin position="524"/>
        <end position="531"/>
    </location>
    <ligand>
        <name>ATP</name>
        <dbReference type="ChEBI" id="CHEBI:30616"/>
    </ligand>
</feature>
<keyword evidence="18" id="KW-1185">Reference proteome</keyword>
<feature type="transmembrane region" description="Helical" evidence="15">
    <location>
        <begin position="101"/>
        <end position="120"/>
    </location>
</feature>
<dbReference type="Gene3D" id="3.40.50.300">
    <property type="entry name" value="P-loop containing nucleotide triphosphate hydrolases"/>
    <property type="match status" value="1"/>
</dbReference>
<keyword evidence="3" id="KW-1003">Cell membrane</keyword>
<dbReference type="SUPFAM" id="SSF52540">
    <property type="entry name" value="P-loop containing nucleoside triphosphate hydrolases"/>
    <property type="match status" value="1"/>
</dbReference>
<dbReference type="GO" id="GO:0005524">
    <property type="term" value="F:ATP binding"/>
    <property type="evidence" value="ECO:0007669"/>
    <property type="project" value="UniProtKB-UniRule"/>
</dbReference>
<dbReference type="Gene3D" id="3.30.980.40">
    <property type="match status" value="1"/>
</dbReference>
<dbReference type="GO" id="GO:0051301">
    <property type="term" value="P:cell division"/>
    <property type="evidence" value="ECO:0007669"/>
    <property type="project" value="UniProtKB-KW"/>
</dbReference>
<dbReference type="InterPro" id="IPR002543">
    <property type="entry name" value="FtsK_dom"/>
</dbReference>
<evidence type="ECO:0000259" key="16">
    <source>
        <dbReference type="PROSITE" id="PS50901"/>
    </source>
</evidence>
<evidence type="ECO:0000256" key="5">
    <source>
        <dbReference type="ARBA" id="ARBA00022692"/>
    </source>
</evidence>
<evidence type="ECO:0000256" key="4">
    <source>
        <dbReference type="ARBA" id="ARBA00022618"/>
    </source>
</evidence>
<dbReference type="InterPro" id="IPR036390">
    <property type="entry name" value="WH_DNA-bd_sf"/>
</dbReference>
<keyword evidence="7" id="KW-0159">Chromosome partition</keyword>
<evidence type="ECO:0000313" key="18">
    <source>
        <dbReference type="Proteomes" id="UP000292919"/>
    </source>
</evidence>
<evidence type="ECO:0000256" key="2">
    <source>
        <dbReference type="ARBA" id="ARBA00006474"/>
    </source>
</evidence>
<dbReference type="InterPro" id="IPR025199">
    <property type="entry name" value="FtsK_4TM"/>
</dbReference>
<accession>A0A6H3F8G2</accession>
<feature type="region of interest" description="Disordered" evidence="14">
    <location>
        <begin position="253"/>
        <end position="355"/>
    </location>
</feature>
<comment type="similarity">
    <text evidence="2">Belongs to the FtsK/SpoIIIE/SftA family.</text>
</comment>